<feature type="compositionally biased region" description="Basic residues" evidence="9">
    <location>
        <begin position="1"/>
        <end position="11"/>
    </location>
</feature>
<dbReference type="GO" id="GO:0005829">
    <property type="term" value="C:cytosol"/>
    <property type="evidence" value="ECO:0007669"/>
    <property type="project" value="TreeGrafter"/>
</dbReference>
<dbReference type="AlphaFoldDB" id="A0A517ZVJ5"/>
<evidence type="ECO:0000256" key="7">
    <source>
        <dbReference type="ARBA" id="ARBA00035136"/>
    </source>
</evidence>
<dbReference type="GO" id="GO:0006412">
    <property type="term" value="P:translation"/>
    <property type="evidence" value="ECO:0007669"/>
    <property type="project" value="UniProtKB-UniRule"/>
</dbReference>
<evidence type="ECO:0000313" key="10">
    <source>
        <dbReference type="EMBL" id="QDU46456.1"/>
    </source>
</evidence>
<evidence type="ECO:0000256" key="2">
    <source>
        <dbReference type="ARBA" id="ARBA00007634"/>
    </source>
</evidence>
<dbReference type="SUPFAM" id="SSF46992">
    <property type="entry name" value="Ribosomal protein S20"/>
    <property type="match status" value="1"/>
</dbReference>
<dbReference type="Proteomes" id="UP000319383">
    <property type="component" value="Chromosome"/>
</dbReference>
<protein>
    <recommendedName>
        <fullName evidence="7 8">Small ribosomal subunit protein bS20</fullName>
    </recommendedName>
</protein>
<dbReference type="NCBIfam" id="TIGR00029">
    <property type="entry name" value="S20"/>
    <property type="match status" value="1"/>
</dbReference>
<dbReference type="PANTHER" id="PTHR33398">
    <property type="entry name" value="30S RIBOSOMAL PROTEIN S20"/>
    <property type="match status" value="1"/>
</dbReference>
<gene>
    <name evidence="8 10" type="primary">rpsT</name>
    <name evidence="10" type="ORF">Mal52_49770</name>
</gene>
<feature type="region of interest" description="Disordered" evidence="9">
    <location>
        <begin position="1"/>
        <end position="26"/>
    </location>
</feature>
<organism evidence="10 11">
    <name type="scientific">Symmachiella dynata</name>
    <dbReference type="NCBI Taxonomy" id="2527995"/>
    <lineage>
        <taxon>Bacteria</taxon>
        <taxon>Pseudomonadati</taxon>
        <taxon>Planctomycetota</taxon>
        <taxon>Planctomycetia</taxon>
        <taxon>Planctomycetales</taxon>
        <taxon>Planctomycetaceae</taxon>
        <taxon>Symmachiella</taxon>
    </lineage>
</organism>
<dbReference type="Pfam" id="PF01649">
    <property type="entry name" value="Ribosomal_S20p"/>
    <property type="match status" value="1"/>
</dbReference>
<keyword evidence="6 8" id="KW-0687">Ribonucleoprotein</keyword>
<dbReference type="FunFam" id="1.20.58.110:FF:000001">
    <property type="entry name" value="30S ribosomal protein S20"/>
    <property type="match status" value="1"/>
</dbReference>
<accession>A0A517ZVJ5</accession>
<name>A0A517ZVJ5_9PLAN</name>
<evidence type="ECO:0000256" key="4">
    <source>
        <dbReference type="ARBA" id="ARBA00022884"/>
    </source>
</evidence>
<evidence type="ECO:0000256" key="6">
    <source>
        <dbReference type="ARBA" id="ARBA00023274"/>
    </source>
</evidence>
<dbReference type="InterPro" id="IPR002583">
    <property type="entry name" value="Ribosomal_bS20"/>
</dbReference>
<dbReference type="RefSeq" id="WP_145378965.1">
    <property type="nucleotide sequence ID" value="NZ_CAXBED010000011.1"/>
</dbReference>
<dbReference type="HAMAP" id="MF_00500">
    <property type="entry name" value="Ribosomal_bS20"/>
    <property type="match status" value="1"/>
</dbReference>
<keyword evidence="4 8" id="KW-0694">RNA-binding</keyword>
<dbReference type="KEGG" id="sdyn:Mal52_49770"/>
<reference evidence="10 11" key="1">
    <citation type="submission" date="2019-02" db="EMBL/GenBank/DDBJ databases">
        <title>Deep-cultivation of Planctomycetes and their phenomic and genomic characterization uncovers novel biology.</title>
        <authorList>
            <person name="Wiegand S."/>
            <person name="Jogler M."/>
            <person name="Boedeker C."/>
            <person name="Pinto D."/>
            <person name="Vollmers J."/>
            <person name="Rivas-Marin E."/>
            <person name="Kohn T."/>
            <person name="Peeters S.H."/>
            <person name="Heuer A."/>
            <person name="Rast P."/>
            <person name="Oberbeckmann S."/>
            <person name="Bunk B."/>
            <person name="Jeske O."/>
            <person name="Meyerdierks A."/>
            <person name="Storesund J.E."/>
            <person name="Kallscheuer N."/>
            <person name="Luecker S."/>
            <person name="Lage O.M."/>
            <person name="Pohl T."/>
            <person name="Merkel B.J."/>
            <person name="Hornburger P."/>
            <person name="Mueller R.-W."/>
            <person name="Bruemmer F."/>
            <person name="Labrenz M."/>
            <person name="Spormann A.M."/>
            <person name="Op den Camp H."/>
            <person name="Overmann J."/>
            <person name="Amann R."/>
            <person name="Jetten M.S.M."/>
            <person name="Mascher T."/>
            <person name="Medema M.H."/>
            <person name="Devos D.P."/>
            <person name="Kaster A.-K."/>
            <person name="Ovreas L."/>
            <person name="Rohde M."/>
            <person name="Galperin M.Y."/>
            <person name="Jogler C."/>
        </authorList>
    </citation>
    <scope>NUCLEOTIDE SEQUENCE [LARGE SCALE GENOMIC DNA]</scope>
    <source>
        <strain evidence="10 11">Mal52</strain>
    </source>
</reference>
<dbReference type="Gene3D" id="1.20.58.110">
    <property type="entry name" value="Ribosomal protein S20"/>
    <property type="match status" value="1"/>
</dbReference>
<keyword evidence="11" id="KW-1185">Reference proteome</keyword>
<evidence type="ECO:0000256" key="9">
    <source>
        <dbReference type="SAM" id="MobiDB-lite"/>
    </source>
</evidence>
<evidence type="ECO:0000256" key="8">
    <source>
        <dbReference type="HAMAP-Rule" id="MF_00500"/>
    </source>
</evidence>
<dbReference type="PANTHER" id="PTHR33398:SF1">
    <property type="entry name" value="SMALL RIBOSOMAL SUBUNIT PROTEIN BS20C"/>
    <property type="match status" value="1"/>
</dbReference>
<comment type="function">
    <text evidence="1 8">Binds directly to 16S ribosomal RNA.</text>
</comment>
<dbReference type="OrthoDB" id="289707at2"/>
<evidence type="ECO:0000313" key="11">
    <source>
        <dbReference type="Proteomes" id="UP000319383"/>
    </source>
</evidence>
<sequence length="83" mass="9542">MPNLKSQKKRLRQDDKRRSRNRIARSSLRSVIKGFRTAAVGDNAEEKQEKFRLAVKKLDQAAAKNLIHKNAAARMKSRLSKLL</sequence>
<evidence type="ECO:0000256" key="1">
    <source>
        <dbReference type="ARBA" id="ARBA00003134"/>
    </source>
</evidence>
<keyword evidence="5 8" id="KW-0689">Ribosomal protein</keyword>
<dbReference type="InterPro" id="IPR036510">
    <property type="entry name" value="Ribosomal_bS20_sf"/>
</dbReference>
<dbReference type="EMBL" id="CP036276">
    <property type="protein sequence ID" value="QDU46456.1"/>
    <property type="molecule type" value="Genomic_DNA"/>
</dbReference>
<dbReference type="GO" id="GO:0015935">
    <property type="term" value="C:small ribosomal subunit"/>
    <property type="evidence" value="ECO:0007669"/>
    <property type="project" value="TreeGrafter"/>
</dbReference>
<dbReference type="GO" id="GO:0070181">
    <property type="term" value="F:small ribosomal subunit rRNA binding"/>
    <property type="evidence" value="ECO:0007669"/>
    <property type="project" value="TreeGrafter"/>
</dbReference>
<evidence type="ECO:0000256" key="3">
    <source>
        <dbReference type="ARBA" id="ARBA00022730"/>
    </source>
</evidence>
<proteinExistence type="inferred from homology"/>
<dbReference type="GO" id="GO:0003735">
    <property type="term" value="F:structural constituent of ribosome"/>
    <property type="evidence" value="ECO:0007669"/>
    <property type="project" value="InterPro"/>
</dbReference>
<comment type="similarity">
    <text evidence="2 8">Belongs to the bacterial ribosomal protein bS20 family.</text>
</comment>
<evidence type="ECO:0000256" key="5">
    <source>
        <dbReference type="ARBA" id="ARBA00022980"/>
    </source>
</evidence>
<keyword evidence="3 8" id="KW-0699">rRNA-binding</keyword>